<feature type="transmembrane region" description="Helical" evidence="1">
    <location>
        <begin position="96"/>
        <end position="119"/>
    </location>
</feature>
<reference evidence="3" key="1">
    <citation type="journal article" date="2019" name="Int. J. Syst. Evol. Microbiol.">
        <title>The Global Catalogue of Microorganisms (GCM) 10K type strain sequencing project: providing services to taxonomists for standard genome sequencing and annotation.</title>
        <authorList>
            <consortium name="The Broad Institute Genomics Platform"/>
            <consortium name="The Broad Institute Genome Sequencing Center for Infectious Disease"/>
            <person name="Wu L."/>
            <person name="Ma J."/>
        </authorList>
    </citation>
    <scope>NUCLEOTIDE SEQUENCE [LARGE SCALE GENOMIC DNA]</scope>
    <source>
        <strain evidence="3">JCM 17666</strain>
    </source>
</reference>
<dbReference type="InterPro" id="IPR047798">
    <property type="entry name" value="BPSS1780-like"/>
</dbReference>
<keyword evidence="3" id="KW-1185">Reference proteome</keyword>
<keyword evidence="1" id="KW-1133">Transmembrane helix</keyword>
<proteinExistence type="predicted"/>
<evidence type="ECO:0000313" key="2">
    <source>
        <dbReference type="EMBL" id="GAA4331971.1"/>
    </source>
</evidence>
<feature type="transmembrane region" description="Helical" evidence="1">
    <location>
        <begin position="229"/>
        <end position="249"/>
    </location>
</feature>
<organism evidence="2 3">
    <name type="scientific">Pigmentiphaga soli</name>
    <dbReference type="NCBI Taxonomy" id="1007095"/>
    <lineage>
        <taxon>Bacteria</taxon>
        <taxon>Pseudomonadati</taxon>
        <taxon>Pseudomonadota</taxon>
        <taxon>Betaproteobacteria</taxon>
        <taxon>Burkholderiales</taxon>
        <taxon>Alcaligenaceae</taxon>
        <taxon>Pigmentiphaga</taxon>
    </lineage>
</organism>
<dbReference type="Proteomes" id="UP001501671">
    <property type="component" value="Unassembled WGS sequence"/>
</dbReference>
<feature type="transmembrane region" description="Helical" evidence="1">
    <location>
        <begin position="139"/>
        <end position="168"/>
    </location>
</feature>
<accession>A0ABP8GYW5</accession>
<comment type="caution">
    <text evidence="2">The sequence shown here is derived from an EMBL/GenBank/DDBJ whole genome shotgun (WGS) entry which is preliminary data.</text>
</comment>
<feature type="transmembrane region" description="Helical" evidence="1">
    <location>
        <begin position="189"/>
        <end position="209"/>
    </location>
</feature>
<sequence length="265" mass="28890">MQASSLPPNAGIRWVREGWALFRRQPVAMFTWALTIGFMVLVASQLQPVGPLLFVVLMPSITVMTLQACRDIVAGKPVYPLQLFAVLKRPGLARRLLAMGGAYVALVLAVGMLAFLPFADTLRDTLEQISDNDLAPLLVAMRFPIAIFGLLYVAIAALFWHAPALVAWQGLGLRKALFFSGVACWRNKGAFVVYGLAWFVIVSALEIAGGLLVEAGLSENLAGLIQMPFNFLAAAALYCSFYPVYVSIFGQDAFERPAMALPERH</sequence>
<keyword evidence="1" id="KW-0472">Membrane</keyword>
<gene>
    <name evidence="2" type="ORF">GCM10023144_21340</name>
</gene>
<evidence type="ECO:0000313" key="3">
    <source>
        <dbReference type="Proteomes" id="UP001501671"/>
    </source>
</evidence>
<dbReference type="RefSeq" id="WP_345249135.1">
    <property type="nucleotide sequence ID" value="NZ_BAABFO010000008.1"/>
</dbReference>
<evidence type="ECO:0000256" key="1">
    <source>
        <dbReference type="SAM" id="Phobius"/>
    </source>
</evidence>
<feature type="transmembrane region" description="Helical" evidence="1">
    <location>
        <begin position="27"/>
        <end position="46"/>
    </location>
</feature>
<protein>
    <submittedName>
        <fullName evidence="2">BPSS1780 family membrane protein</fullName>
    </submittedName>
</protein>
<name>A0ABP8GYW5_9BURK</name>
<keyword evidence="1" id="KW-0812">Transmembrane</keyword>
<dbReference type="NCBIfam" id="NF041043">
    <property type="entry name" value="BPSS1780_fam"/>
    <property type="match status" value="1"/>
</dbReference>
<dbReference type="EMBL" id="BAABFO010000008">
    <property type="protein sequence ID" value="GAA4331971.1"/>
    <property type="molecule type" value="Genomic_DNA"/>
</dbReference>